<dbReference type="SUPFAM" id="SSF53822">
    <property type="entry name" value="Periplasmic binding protein-like I"/>
    <property type="match status" value="1"/>
</dbReference>
<keyword evidence="1" id="KW-0805">Transcription regulation</keyword>
<comment type="caution">
    <text evidence="6">The sequence shown here is derived from an EMBL/GenBank/DDBJ whole genome shotgun (WGS) entry which is preliminary data.</text>
</comment>
<name>A0A2A6FUR7_9MICO</name>
<feature type="region of interest" description="Disordered" evidence="4">
    <location>
        <begin position="1"/>
        <end position="22"/>
    </location>
</feature>
<dbReference type="GO" id="GO:0000976">
    <property type="term" value="F:transcription cis-regulatory region binding"/>
    <property type="evidence" value="ECO:0007669"/>
    <property type="project" value="TreeGrafter"/>
</dbReference>
<evidence type="ECO:0000256" key="3">
    <source>
        <dbReference type="ARBA" id="ARBA00023163"/>
    </source>
</evidence>
<dbReference type="PROSITE" id="PS50932">
    <property type="entry name" value="HTH_LACI_2"/>
    <property type="match status" value="1"/>
</dbReference>
<feature type="domain" description="HTH lacI-type" evidence="5">
    <location>
        <begin position="23"/>
        <end position="79"/>
    </location>
</feature>
<gene>
    <name evidence="6" type="ORF">B5766_01385</name>
</gene>
<keyword evidence="2" id="KW-0238">DNA-binding</keyword>
<dbReference type="InterPro" id="IPR010982">
    <property type="entry name" value="Lambda_DNA-bd_dom_sf"/>
</dbReference>
<dbReference type="Gene3D" id="3.40.50.2300">
    <property type="match status" value="2"/>
</dbReference>
<reference evidence="7" key="1">
    <citation type="submission" date="2017-03" db="EMBL/GenBank/DDBJ databases">
        <authorList>
            <person name="Lund M.B."/>
        </authorList>
    </citation>
    <scope>NUCLEOTIDE SEQUENCE [LARGE SCALE GENOMIC DNA]</scope>
</reference>
<dbReference type="Pfam" id="PF13377">
    <property type="entry name" value="Peripla_BP_3"/>
    <property type="match status" value="1"/>
</dbReference>
<proteinExistence type="predicted"/>
<dbReference type="EMBL" id="NAEP01000017">
    <property type="protein sequence ID" value="PDQ36376.1"/>
    <property type="molecule type" value="Genomic_DNA"/>
</dbReference>
<dbReference type="InterPro" id="IPR046335">
    <property type="entry name" value="LacI/GalR-like_sensor"/>
</dbReference>
<evidence type="ECO:0000313" key="6">
    <source>
        <dbReference type="EMBL" id="PDQ36376.1"/>
    </source>
</evidence>
<dbReference type="Proteomes" id="UP000219994">
    <property type="component" value="Unassembled WGS sequence"/>
</dbReference>
<dbReference type="PANTHER" id="PTHR30146">
    <property type="entry name" value="LACI-RELATED TRANSCRIPTIONAL REPRESSOR"/>
    <property type="match status" value="1"/>
</dbReference>
<dbReference type="InterPro" id="IPR028082">
    <property type="entry name" value="Peripla_BP_I"/>
</dbReference>
<dbReference type="PANTHER" id="PTHR30146:SF153">
    <property type="entry name" value="LACTOSE OPERON REPRESSOR"/>
    <property type="match status" value="1"/>
</dbReference>
<dbReference type="GO" id="GO:0003700">
    <property type="term" value="F:DNA-binding transcription factor activity"/>
    <property type="evidence" value="ECO:0007669"/>
    <property type="project" value="TreeGrafter"/>
</dbReference>
<protein>
    <recommendedName>
        <fullName evidence="5">HTH lacI-type domain-containing protein</fullName>
    </recommendedName>
</protein>
<organism evidence="6 7">
    <name type="scientific">Candidatus Lumbricidiphila eiseniae</name>
    <dbReference type="NCBI Taxonomy" id="1969409"/>
    <lineage>
        <taxon>Bacteria</taxon>
        <taxon>Bacillati</taxon>
        <taxon>Actinomycetota</taxon>
        <taxon>Actinomycetes</taxon>
        <taxon>Micrococcales</taxon>
        <taxon>Microbacteriaceae</taxon>
        <taxon>Candidatus Lumbricidiphila</taxon>
    </lineage>
</organism>
<accession>A0A2A6FUR7</accession>
<evidence type="ECO:0000256" key="2">
    <source>
        <dbReference type="ARBA" id="ARBA00023125"/>
    </source>
</evidence>
<dbReference type="Pfam" id="PF00356">
    <property type="entry name" value="LacI"/>
    <property type="match status" value="1"/>
</dbReference>
<dbReference type="SUPFAM" id="SSF47413">
    <property type="entry name" value="lambda repressor-like DNA-binding domains"/>
    <property type="match status" value="1"/>
</dbReference>
<evidence type="ECO:0000256" key="1">
    <source>
        <dbReference type="ARBA" id="ARBA00023015"/>
    </source>
</evidence>
<dbReference type="Gene3D" id="1.10.260.40">
    <property type="entry name" value="lambda repressor-like DNA-binding domains"/>
    <property type="match status" value="1"/>
</dbReference>
<evidence type="ECO:0000256" key="4">
    <source>
        <dbReference type="SAM" id="MobiDB-lite"/>
    </source>
</evidence>
<dbReference type="CDD" id="cd01392">
    <property type="entry name" value="HTH_LacI"/>
    <property type="match status" value="1"/>
</dbReference>
<dbReference type="AlphaFoldDB" id="A0A2A6FUR7"/>
<dbReference type="CDD" id="cd06267">
    <property type="entry name" value="PBP1_LacI_sugar_binding-like"/>
    <property type="match status" value="1"/>
</dbReference>
<evidence type="ECO:0000259" key="5">
    <source>
        <dbReference type="PROSITE" id="PS50932"/>
    </source>
</evidence>
<evidence type="ECO:0000313" key="7">
    <source>
        <dbReference type="Proteomes" id="UP000219994"/>
    </source>
</evidence>
<sequence>MPTNPVNPRRVADAGGAGGAGVPTSADVARRANVSRATASYVLNGVTSQKISEKTRNAVRLAAAELGYRPNLAAQSLATGASKIVLFVIPYVHLGELATLISSHLTARTAEQGMTVIVHFEGPASRAVIDAARDLRPRLVLSMFSLDDETATWLRERDIMMTTIFPDTGLATAVNEPPEWLQVEYLVGIGHRQIGYADTCEPGLAMLAQMRHRGVVDACRARSLPAPAYEQFSLDGAGAEHKVRSWVAGGVSAVAAYNDEVAITVLAGIRRAGLRCPEDLAVIGVDEMAINGSMEPPLSSIEFDTDAIAVHYAEVFADILNGRETPRREASSSRFLRVVERESTGMLRRHPDSILSRSDWFQFSKEPH</sequence>
<keyword evidence="3" id="KW-0804">Transcription</keyword>
<dbReference type="SMART" id="SM00354">
    <property type="entry name" value="HTH_LACI"/>
    <property type="match status" value="1"/>
</dbReference>
<dbReference type="InterPro" id="IPR000843">
    <property type="entry name" value="HTH_LacI"/>
</dbReference>